<dbReference type="Pfam" id="PF12245">
    <property type="entry name" value="Big_3_2"/>
    <property type="match status" value="1"/>
</dbReference>
<reference evidence="4 5" key="1">
    <citation type="submission" date="2023-01" db="EMBL/GenBank/DDBJ databases">
        <title>Novel species of the genus Vogesella isolated from rivers.</title>
        <authorList>
            <person name="Lu H."/>
        </authorList>
    </citation>
    <scope>NUCLEOTIDE SEQUENCE [LARGE SCALE GENOMIC DNA]</scope>
    <source>
        <strain evidence="4 5">DC21W</strain>
    </source>
</reference>
<gene>
    <name evidence="4" type="ORF">PQU95_00005</name>
</gene>
<feature type="compositionally biased region" description="Polar residues" evidence="1">
    <location>
        <begin position="399"/>
        <end position="423"/>
    </location>
</feature>
<feature type="domain" description="Bacterial Ig-like" evidence="3">
    <location>
        <begin position="691"/>
        <end position="786"/>
    </location>
</feature>
<dbReference type="Proteomes" id="UP001219956">
    <property type="component" value="Unassembled WGS sequence"/>
</dbReference>
<dbReference type="NCBIfam" id="NF033510">
    <property type="entry name" value="Ca_tandemer"/>
    <property type="match status" value="7"/>
</dbReference>
<evidence type="ECO:0000313" key="5">
    <source>
        <dbReference type="Proteomes" id="UP001219956"/>
    </source>
</evidence>
<accession>A0ABT5ISQ9</accession>
<feature type="domain" description="Bacterial Ig-like" evidence="3">
    <location>
        <begin position="894"/>
        <end position="988"/>
    </location>
</feature>
<feature type="region of interest" description="Disordered" evidence="1">
    <location>
        <begin position="995"/>
        <end position="1026"/>
    </location>
</feature>
<feature type="region of interest" description="Disordered" evidence="1">
    <location>
        <begin position="188"/>
        <end position="232"/>
    </location>
</feature>
<protein>
    <submittedName>
        <fullName evidence="4">Retention module-containing protein</fullName>
    </submittedName>
</protein>
<feature type="compositionally biased region" description="Polar residues" evidence="1">
    <location>
        <begin position="772"/>
        <end position="784"/>
    </location>
</feature>
<feature type="compositionally biased region" description="Polar residues" evidence="1">
    <location>
        <begin position="1012"/>
        <end position="1026"/>
    </location>
</feature>
<feature type="domain" description="Bacterial Ig-like" evidence="3">
    <location>
        <begin position="174"/>
        <end position="269"/>
    </location>
</feature>
<organism evidence="4 5">
    <name type="scientific">Vogesella aquatica</name>
    <dbReference type="NCBI Taxonomy" id="2984206"/>
    <lineage>
        <taxon>Bacteria</taxon>
        <taxon>Pseudomonadati</taxon>
        <taxon>Pseudomonadota</taxon>
        <taxon>Betaproteobacteria</taxon>
        <taxon>Neisseriales</taxon>
        <taxon>Chromobacteriaceae</taxon>
        <taxon>Vogesella</taxon>
    </lineage>
</organism>
<evidence type="ECO:0000256" key="1">
    <source>
        <dbReference type="SAM" id="MobiDB-lite"/>
    </source>
</evidence>
<name>A0ABT5ISQ9_9NEIS</name>
<sequence length="1082" mass="107618">MANTANVQATVVALSGKILAVAADGTTRVLQLGDRVFSGERIVVPADAFIELRGMSGDIVRVVDERSINITDDVFSHASMDATDTAIAPLNHDARNVLAALENSQDPLQQLEATAAGLTGGPGEDGGSSFVRIARVAETIQTLSLSTRLVSDAATSVALADDAPLAPLVQDGTAPVLTVFLDPASDSGTVGDGITNDRTPTISGTGEPGNTVTVTSPSGEVLTTTVKPDGSWSVTPAQPLPDGAANFEVTATDPAGNTTSSSVPVTIDTTPPLASITLDANITADDVINASEAGQLVPVTGSVGADVKVGDTVTLTVNGKQFTGTVAADKTFSINVPGADLVADSDKTIDASVTTTDAAGNRTTATTTEGYRVDTTPPTVTARLDPASDSGTVGDGITNDRTPTISGTGEAGNTITVTSPTGETLTTTVKPDGTWSVTPAQPLPDGAANFEVTATDPAGNTASSSVPVTIDSAVPNAGAAPTVTISEDANNDGFINASEAKGPVDLKVAFDGSKVAIGDTVQITVNGVTQNVVISAADQANGYVSATTPLPAQDTMLDVSAVIVDAAGNHSAPGSDSAKVDRSDLGGVSISISEDANNDGVINLGELQGSVGVTITLPAGAIAGDLLTVSANGNATQAITLTPAQIAAGQVIVELQAPASGSTLTVSAQVTDAAGNPSNVATDSARIDTTAPTLSAQLDPASDSGTPGDGITNDNTPTISGTGEPGNTVSVTSPTGEVLTTTVKPDGSWSVTPAQPLPDGAANFEVTATDPAGNTASSSVPVTIDTTPPLASITLDANITADDVINASEAGQPVPVTGSVGADVKVGDTVTLTVNGKQFTGTVAADKTFSINVPGADLVADSDKTIDASVTTTDAAGNHTTVSDSEGYSLGTPPALTAQLDPASDSGAVGDGITNDRTPTISGTTTPGATVSVTSPTGEVLTTTAGADGKWSVTPTQPLPNGAANFPVTATSPAGDVSSTTVPVIIDTTAPTLSAQLDPASDSGTVGDGITNDRTPTISGTGEAGNTITVTSPTGETLTTTVKPDGTWSVTRACTEFCVNGHLAGNCYLVWRHNELEKSQRT</sequence>
<dbReference type="EMBL" id="JAQQLF010000001">
    <property type="protein sequence ID" value="MDC7715600.1"/>
    <property type="molecule type" value="Genomic_DNA"/>
</dbReference>
<feature type="compositionally biased region" description="Polar residues" evidence="1">
    <location>
        <begin position="196"/>
        <end position="232"/>
    </location>
</feature>
<proteinExistence type="predicted"/>
<feature type="region of interest" description="Disordered" evidence="1">
    <location>
        <begin position="694"/>
        <end position="784"/>
    </location>
</feature>
<evidence type="ECO:0000259" key="2">
    <source>
        <dbReference type="Pfam" id="PF12245"/>
    </source>
</evidence>
<dbReference type="InterPro" id="IPR022038">
    <property type="entry name" value="Ig-like_bact"/>
</dbReference>
<dbReference type="Pfam" id="PF19077">
    <property type="entry name" value="Big_13"/>
    <property type="match status" value="5"/>
</dbReference>
<dbReference type="InterPro" id="IPR047777">
    <property type="entry name" value="LapA-like_RM"/>
</dbReference>
<feature type="domain" description="Bacterial Ig-like" evidence="3">
    <location>
        <begin position="990"/>
        <end position="1051"/>
    </location>
</feature>
<dbReference type="PROSITE" id="PS00018">
    <property type="entry name" value="EF_HAND_1"/>
    <property type="match status" value="1"/>
</dbReference>
<dbReference type="InterPro" id="IPR018247">
    <property type="entry name" value="EF_Hand_1_Ca_BS"/>
</dbReference>
<feature type="region of interest" description="Disordered" evidence="1">
    <location>
        <begin position="369"/>
        <end position="423"/>
    </location>
</feature>
<comment type="caution">
    <text evidence="4">The sequence shown here is derived from an EMBL/GenBank/DDBJ whole genome shotgun (WGS) entry which is preliminary data.</text>
</comment>
<feature type="region of interest" description="Disordered" evidence="1">
    <location>
        <begin position="916"/>
        <end position="935"/>
    </location>
</feature>
<dbReference type="InterPro" id="IPR044016">
    <property type="entry name" value="Big_13"/>
</dbReference>
<keyword evidence="5" id="KW-1185">Reference proteome</keyword>
<evidence type="ECO:0000259" key="3">
    <source>
        <dbReference type="Pfam" id="PF19077"/>
    </source>
</evidence>
<feature type="domain" description="Bacterial Ig-like" evidence="3">
    <location>
        <begin position="378"/>
        <end position="471"/>
    </location>
</feature>
<evidence type="ECO:0000313" key="4">
    <source>
        <dbReference type="EMBL" id="MDC7715600.1"/>
    </source>
</evidence>
<dbReference type="InterPro" id="IPR013783">
    <property type="entry name" value="Ig-like_fold"/>
</dbReference>
<dbReference type="NCBIfam" id="NF033682">
    <property type="entry name" value="retention_LapA"/>
    <property type="match status" value="1"/>
</dbReference>
<dbReference type="InterPro" id="IPR049826">
    <property type="entry name" value="Ig-like_ice"/>
</dbReference>
<feature type="compositionally biased region" description="Polar residues" evidence="1">
    <location>
        <begin position="712"/>
        <end position="753"/>
    </location>
</feature>
<feature type="domain" description="Ig-like" evidence="2">
    <location>
        <begin position="657"/>
        <end position="688"/>
    </location>
</feature>
<dbReference type="Gene3D" id="2.60.40.10">
    <property type="entry name" value="Immunoglobulins"/>
    <property type="match status" value="9"/>
</dbReference>
<dbReference type="NCBIfam" id="NF012196">
    <property type="entry name" value="Ig_like_ice"/>
    <property type="match status" value="2"/>
</dbReference>